<protein>
    <submittedName>
        <fullName evidence="4">Ribonuclease E/G</fullName>
    </submittedName>
</protein>
<dbReference type="InterPro" id="IPR050212">
    <property type="entry name" value="Ntdp-like"/>
</dbReference>
<gene>
    <name evidence="4" type="ORF">ENL40_03185</name>
</gene>
<reference evidence="4" key="1">
    <citation type="journal article" date="2020" name="mSystems">
        <title>Genome- and Community-Level Interaction Insights into Carbon Utilization and Element Cycling Functions of Hydrothermarchaeota in Hydrothermal Sediment.</title>
        <authorList>
            <person name="Zhou Z."/>
            <person name="Liu Y."/>
            <person name="Xu W."/>
            <person name="Pan J."/>
            <person name="Luo Z.H."/>
            <person name="Li M."/>
        </authorList>
    </citation>
    <scope>NUCLEOTIDE SEQUENCE [LARGE SCALE GENOMIC DNA]</scope>
    <source>
        <strain evidence="4">HyVt-93</strain>
    </source>
</reference>
<name>A0A7C5P1U8_THELI</name>
<evidence type="ECO:0000259" key="3">
    <source>
        <dbReference type="SMART" id="SM00316"/>
    </source>
</evidence>
<dbReference type="GO" id="GO:0003723">
    <property type="term" value="F:RNA binding"/>
    <property type="evidence" value="ECO:0007669"/>
    <property type="project" value="UniProtKB-KW"/>
</dbReference>
<keyword evidence="1" id="KW-0378">Hydrolase</keyword>
<proteinExistence type="predicted"/>
<dbReference type="Proteomes" id="UP000886217">
    <property type="component" value="Unassembled WGS sequence"/>
</dbReference>
<comment type="caution">
    <text evidence="4">The sequence shown here is derived from an EMBL/GenBank/DDBJ whole genome shotgun (WGS) entry which is preliminary data.</text>
</comment>
<accession>A0A7C5P1U8</accession>
<dbReference type="EMBL" id="DRTU01000142">
    <property type="protein sequence ID" value="HHI00469.1"/>
    <property type="molecule type" value="Genomic_DNA"/>
</dbReference>
<evidence type="ECO:0000256" key="2">
    <source>
        <dbReference type="ARBA" id="ARBA00022884"/>
    </source>
</evidence>
<dbReference type="AlphaFoldDB" id="A0A7C5P1U8"/>
<feature type="domain" description="S1 motif" evidence="3">
    <location>
        <begin position="92"/>
        <end position="152"/>
    </location>
</feature>
<dbReference type="SMART" id="SM00316">
    <property type="entry name" value="S1"/>
    <property type="match status" value="1"/>
</dbReference>
<feature type="non-terminal residue" evidence="4">
    <location>
        <position position="301"/>
    </location>
</feature>
<dbReference type="PANTHER" id="PTHR39159:SF1">
    <property type="entry name" value="UPF0374 PROTEIN YGAC"/>
    <property type="match status" value="1"/>
</dbReference>
<keyword evidence="2" id="KW-0694">RNA-binding</keyword>
<evidence type="ECO:0000313" key="4">
    <source>
        <dbReference type="EMBL" id="HHI00469.1"/>
    </source>
</evidence>
<dbReference type="InterPro" id="IPR003029">
    <property type="entry name" value="S1_domain"/>
</dbReference>
<evidence type="ECO:0000256" key="1">
    <source>
        <dbReference type="ARBA" id="ARBA00022801"/>
    </source>
</evidence>
<dbReference type="InterPro" id="IPR019307">
    <property type="entry name" value="RNA-bd_AU-1/RNase_E/G"/>
</dbReference>
<dbReference type="GO" id="GO:0016787">
    <property type="term" value="F:hydrolase activity"/>
    <property type="evidence" value="ECO:0007669"/>
    <property type="project" value="UniProtKB-KW"/>
</dbReference>
<dbReference type="PANTHER" id="PTHR39159">
    <property type="match status" value="1"/>
</dbReference>
<dbReference type="Pfam" id="PF10150">
    <property type="entry name" value="RNase_E_G"/>
    <property type="match status" value="1"/>
</dbReference>
<organism evidence="4">
    <name type="scientific">Thermococcus litoralis</name>
    <dbReference type="NCBI Taxonomy" id="2265"/>
    <lineage>
        <taxon>Archaea</taxon>
        <taxon>Methanobacteriati</taxon>
        <taxon>Methanobacteriota</taxon>
        <taxon>Thermococci</taxon>
        <taxon>Thermococcales</taxon>
        <taxon>Thermococcaceae</taxon>
        <taxon>Thermococcus</taxon>
    </lineage>
</organism>
<sequence length="301" mass="34208">MSTNSEVSVRIRGIYSTALTKLFLDEGFKISQPSQKIAERLGIEKVYDEFDVDIQDKKDSHGVVLVGTKVEEVKKVFEERFLDVFFRKMPYQLYGIYKGIVVKKDERYVYVDIGNAIGTLLIEEFPDAVEGDEVLVQVKKNNLLPHLSVLLTIPGDYAVLIPKPVGAQRHVKISRKIRDQSERERLRILGLSVDLGEWGVLWRTAAAYKDWNLLRDELIKLSRIAEKLKEVEKYSAPVQIVEGRDIYEVEFGGAAKAKLDDIRNAATPTIEGHHKFKAYDPEFGFAVEIAEGILSKIPSQR</sequence>